<protein>
    <submittedName>
        <fullName evidence="2">Uncharacterized protein</fullName>
    </submittedName>
</protein>
<evidence type="ECO:0000313" key="2">
    <source>
        <dbReference type="EMBL" id="KAF2848620.1"/>
    </source>
</evidence>
<feature type="region of interest" description="Disordered" evidence="1">
    <location>
        <begin position="95"/>
        <end position="122"/>
    </location>
</feature>
<gene>
    <name evidence="2" type="ORF">T440DRAFT_480688</name>
</gene>
<evidence type="ECO:0000313" key="3">
    <source>
        <dbReference type="Proteomes" id="UP000799423"/>
    </source>
</evidence>
<keyword evidence="3" id="KW-1185">Reference proteome</keyword>
<sequence>MCRLGIRSGYQSACCTTNTGSTKAYANCRWEACKEVPHGSSKQYCSSEYPSYVVSTKSGFGGAKSCEKVQPRGCAPSGIGEDAYCCQGFKPSDIPNIRDPPSNPPIPKKLPKVVEVEDAVDK</sequence>
<dbReference type="Proteomes" id="UP000799423">
    <property type="component" value="Unassembled WGS sequence"/>
</dbReference>
<feature type="compositionally biased region" description="Basic and acidic residues" evidence="1">
    <location>
        <begin position="112"/>
        <end position="122"/>
    </location>
</feature>
<accession>A0A6A7AZE3</accession>
<evidence type="ECO:0000256" key="1">
    <source>
        <dbReference type="SAM" id="MobiDB-lite"/>
    </source>
</evidence>
<organism evidence="2 3">
    <name type="scientific">Plenodomus tracheiphilus IPT5</name>
    <dbReference type="NCBI Taxonomy" id="1408161"/>
    <lineage>
        <taxon>Eukaryota</taxon>
        <taxon>Fungi</taxon>
        <taxon>Dikarya</taxon>
        <taxon>Ascomycota</taxon>
        <taxon>Pezizomycotina</taxon>
        <taxon>Dothideomycetes</taxon>
        <taxon>Pleosporomycetidae</taxon>
        <taxon>Pleosporales</taxon>
        <taxon>Pleosporineae</taxon>
        <taxon>Leptosphaeriaceae</taxon>
        <taxon>Plenodomus</taxon>
    </lineage>
</organism>
<reference evidence="2" key="1">
    <citation type="submission" date="2020-01" db="EMBL/GenBank/DDBJ databases">
        <authorList>
            <consortium name="DOE Joint Genome Institute"/>
            <person name="Haridas S."/>
            <person name="Albert R."/>
            <person name="Binder M."/>
            <person name="Bloem J."/>
            <person name="Labutti K."/>
            <person name="Salamov A."/>
            <person name="Andreopoulos B."/>
            <person name="Baker S.E."/>
            <person name="Barry K."/>
            <person name="Bills G."/>
            <person name="Bluhm B.H."/>
            <person name="Cannon C."/>
            <person name="Castanera R."/>
            <person name="Culley D.E."/>
            <person name="Daum C."/>
            <person name="Ezra D."/>
            <person name="Gonzalez J.B."/>
            <person name="Henrissat B."/>
            <person name="Kuo A."/>
            <person name="Liang C."/>
            <person name="Lipzen A."/>
            <person name="Lutzoni F."/>
            <person name="Magnuson J."/>
            <person name="Mondo S."/>
            <person name="Nolan M."/>
            <person name="Ohm R."/>
            <person name="Pangilinan J."/>
            <person name="Park H.-J."/>
            <person name="Ramirez L."/>
            <person name="Alfaro M."/>
            <person name="Sun H."/>
            <person name="Tritt A."/>
            <person name="Yoshinaga Y."/>
            <person name="Zwiers L.-H."/>
            <person name="Turgeon B.G."/>
            <person name="Goodwin S.B."/>
            <person name="Spatafora J.W."/>
            <person name="Crous P.W."/>
            <person name="Grigoriev I.V."/>
        </authorList>
    </citation>
    <scope>NUCLEOTIDE SEQUENCE</scope>
    <source>
        <strain evidence="2">IPT5</strain>
    </source>
</reference>
<dbReference type="AlphaFoldDB" id="A0A6A7AZE3"/>
<name>A0A6A7AZE3_9PLEO</name>
<dbReference type="EMBL" id="MU006316">
    <property type="protein sequence ID" value="KAF2848620.1"/>
    <property type="molecule type" value="Genomic_DNA"/>
</dbReference>
<proteinExistence type="predicted"/>